<dbReference type="AlphaFoldDB" id="A0A7W7YT79"/>
<accession>A0A7W7YT79</accession>
<reference evidence="1 2" key="1">
    <citation type="submission" date="2020-08" db="EMBL/GenBank/DDBJ databases">
        <title>Genomic Encyclopedia of Type Strains, Phase IV (KMG-IV): sequencing the most valuable type-strain genomes for metagenomic binning, comparative biology and taxonomic classification.</title>
        <authorList>
            <person name="Goeker M."/>
        </authorList>
    </citation>
    <scope>NUCLEOTIDE SEQUENCE [LARGE SCALE GENOMIC DNA]</scope>
    <source>
        <strain evidence="1 2">DSM 21319</strain>
    </source>
</reference>
<evidence type="ECO:0000313" key="2">
    <source>
        <dbReference type="Proteomes" id="UP000535406"/>
    </source>
</evidence>
<sequence length="96" mass="11231">MITVTKELIENTYDAVTIMRLFSQRLSEGEVHDNEASEMSWLLGSAKRRLEPVLYLLEKIEHEQEQRTPAELEIIDEFNDLQKRWDALKAKLEGKA</sequence>
<proteinExistence type="predicted"/>
<name>A0A7W7YT79_9HYPH</name>
<evidence type="ECO:0000313" key="1">
    <source>
        <dbReference type="EMBL" id="MBB5041878.1"/>
    </source>
</evidence>
<keyword evidence="2" id="KW-1185">Reference proteome</keyword>
<comment type="caution">
    <text evidence="1">The sequence shown here is derived from an EMBL/GenBank/DDBJ whole genome shotgun (WGS) entry which is preliminary data.</text>
</comment>
<dbReference type="RefSeq" id="WP_184141958.1">
    <property type="nucleotide sequence ID" value="NZ_JACHIK010000003.1"/>
</dbReference>
<gene>
    <name evidence="1" type="ORF">HNQ66_001261</name>
</gene>
<organism evidence="1 2">
    <name type="scientific">Shinella fusca</name>
    <dbReference type="NCBI Taxonomy" id="544480"/>
    <lineage>
        <taxon>Bacteria</taxon>
        <taxon>Pseudomonadati</taxon>
        <taxon>Pseudomonadota</taxon>
        <taxon>Alphaproteobacteria</taxon>
        <taxon>Hyphomicrobiales</taxon>
        <taxon>Rhizobiaceae</taxon>
        <taxon>Shinella</taxon>
    </lineage>
</organism>
<dbReference type="Proteomes" id="UP000535406">
    <property type="component" value="Unassembled WGS sequence"/>
</dbReference>
<protein>
    <submittedName>
        <fullName evidence="1">Uncharacterized protein</fullName>
    </submittedName>
</protein>
<dbReference type="EMBL" id="JACHIK010000003">
    <property type="protein sequence ID" value="MBB5041878.1"/>
    <property type="molecule type" value="Genomic_DNA"/>
</dbReference>